<feature type="transmembrane region" description="Helical" evidence="6">
    <location>
        <begin position="410"/>
        <end position="432"/>
    </location>
</feature>
<evidence type="ECO:0000256" key="2">
    <source>
        <dbReference type="ARBA" id="ARBA00022475"/>
    </source>
</evidence>
<dbReference type="Gene3D" id="3.40.50.1000">
    <property type="entry name" value="HAD superfamily/HAD-like"/>
    <property type="match status" value="1"/>
</dbReference>
<keyword evidence="4 6" id="KW-1133">Transmembrane helix</keyword>
<feature type="transmembrane region" description="Helical" evidence="6">
    <location>
        <begin position="337"/>
        <end position="357"/>
    </location>
</feature>
<dbReference type="EMBL" id="JBHTKR010000004">
    <property type="protein sequence ID" value="MFD1195079.1"/>
    <property type="molecule type" value="Genomic_DNA"/>
</dbReference>
<dbReference type="InterPro" id="IPR039653">
    <property type="entry name" value="Prenyltransferase"/>
</dbReference>
<dbReference type="InterPro" id="IPR044878">
    <property type="entry name" value="UbiA_sf"/>
</dbReference>
<keyword evidence="3 6" id="KW-0812">Transmembrane</keyword>
<dbReference type="Pfam" id="PF12710">
    <property type="entry name" value="HAD"/>
    <property type="match status" value="1"/>
</dbReference>
<dbReference type="CDD" id="cd13963">
    <property type="entry name" value="PT_UbiA_2"/>
    <property type="match status" value="1"/>
</dbReference>
<dbReference type="InterPro" id="IPR036412">
    <property type="entry name" value="HAD-like_sf"/>
</dbReference>
<feature type="transmembrane region" description="Helical" evidence="6">
    <location>
        <begin position="314"/>
        <end position="332"/>
    </location>
</feature>
<dbReference type="RefSeq" id="WP_380791412.1">
    <property type="nucleotide sequence ID" value="NZ_JBHTKR010000004.1"/>
</dbReference>
<evidence type="ECO:0000256" key="6">
    <source>
        <dbReference type="SAM" id="Phobius"/>
    </source>
</evidence>
<dbReference type="Proteomes" id="UP001597151">
    <property type="component" value="Unassembled WGS sequence"/>
</dbReference>
<keyword evidence="5 6" id="KW-0472">Membrane</keyword>
<gene>
    <name evidence="7" type="ORF">ACFQ3C_10395</name>
</gene>
<name>A0ABW3TD04_9RHOB</name>
<feature type="transmembrane region" description="Helical" evidence="6">
    <location>
        <begin position="283"/>
        <end position="308"/>
    </location>
</feature>
<dbReference type="PANTHER" id="PTHR11048:SF5">
    <property type="entry name" value="DECAPRENYL-PHOSPHATE PHOSPHORIBOSYLTRANSFERASE"/>
    <property type="match status" value="1"/>
</dbReference>
<accession>A0ABW3TD04</accession>
<keyword evidence="8" id="KW-1185">Reference proteome</keyword>
<proteinExistence type="predicted"/>
<feature type="transmembrane region" description="Helical" evidence="6">
    <location>
        <begin position="444"/>
        <end position="461"/>
    </location>
</feature>
<reference evidence="8" key="1">
    <citation type="journal article" date="2019" name="Int. J. Syst. Evol. Microbiol.">
        <title>The Global Catalogue of Microorganisms (GCM) 10K type strain sequencing project: providing services to taxonomists for standard genome sequencing and annotation.</title>
        <authorList>
            <consortium name="The Broad Institute Genomics Platform"/>
            <consortium name="The Broad Institute Genome Sequencing Center for Infectious Disease"/>
            <person name="Wu L."/>
            <person name="Ma J."/>
        </authorList>
    </citation>
    <scope>NUCLEOTIDE SEQUENCE [LARGE SCALE GENOMIC DNA]</scope>
    <source>
        <strain evidence="8">CCUG 55328</strain>
    </source>
</reference>
<feature type="transmembrane region" description="Helical" evidence="6">
    <location>
        <begin position="481"/>
        <end position="498"/>
    </location>
</feature>
<dbReference type="Gene3D" id="1.10.357.140">
    <property type="entry name" value="UbiA prenyltransferase"/>
    <property type="match status" value="1"/>
</dbReference>
<sequence length="499" mass="54050">MLNPLSDPMRPDAEFSDQNGPDMRAVLVLDLDGTLCRSDTLHEALVGVVAHKPLALPSVLVALLQGKAAFKKAVADHYVVPGALLPYNQDVVDLAHAARAEGRKVVLVSASDQRQVNAVADHLAIFDEAIGTGGADGADGVNLGGARKADLLVERFGESGFDYAGDRSVDLDVWTRARRVITVAADNGLRQKAAALDAQAVHLPRGTGSLGKGLLRAMRPHQWLKNFLVFLPMAAAHDTSLVGQAVAAFVAFCLLASSVYLFNDLVDLEADREHPRKRFRPFAAGDVPVMLGVMVGAGLLLAAVLVAVIFTPPAFLAVLLVYYLATFLYSLWLKRKLIVDVLTLAGLYTLRIIAGAAATGVLLSPWMLGFSMFLFLSLAAVKRQAELMDQLRDGREKAAGRAYQTEDLPVLRGMALSAGYAAVMVFALYINSADVRGLYNRPEFLWLICPLLLYWISRMVMMTHRGYMNDDPIVYTARDRISLIIILLCIAVVITATLA</sequence>
<evidence type="ECO:0000313" key="8">
    <source>
        <dbReference type="Proteomes" id="UP001597151"/>
    </source>
</evidence>
<dbReference type="SUPFAM" id="SSF56784">
    <property type="entry name" value="HAD-like"/>
    <property type="match status" value="1"/>
</dbReference>
<evidence type="ECO:0000256" key="4">
    <source>
        <dbReference type="ARBA" id="ARBA00022989"/>
    </source>
</evidence>
<dbReference type="InterPro" id="IPR023214">
    <property type="entry name" value="HAD_sf"/>
</dbReference>
<evidence type="ECO:0000256" key="1">
    <source>
        <dbReference type="ARBA" id="ARBA00004141"/>
    </source>
</evidence>
<protein>
    <submittedName>
        <fullName evidence="7">UbiA family prenyltransferase</fullName>
    </submittedName>
</protein>
<evidence type="ECO:0000256" key="3">
    <source>
        <dbReference type="ARBA" id="ARBA00022692"/>
    </source>
</evidence>
<dbReference type="NCBIfam" id="NF006088">
    <property type="entry name" value="PRK08238.1"/>
    <property type="match status" value="1"/>
</dbReference>
<dbReference type="PANTHER" id="PTHR11048">
    <property type="entry name" value="PRENYLTRANSFERASES"/>
    <property type="match status" value="1"/>
</dbReference>
<organism evidence="7 8">
    <name type="scientific">Seohaeicola saemankumensis</name>
    <dbReference type="NCBI Taxonomy" id="481181"/>
    <lineage>
        <taxon>Bacteria</taxon>
        <taxon>Pseudomonadati</taxon>
        <taxon>Pseudomonadota</taxon>
        <taxon>Alphaproteobacteria</taxon>
        <taxon>Rhodobacterales</taxon>
        <taxon>Roseobacteraceae</taxon>
        <taxon>Seohaeicola</taxon>
    </lineage>
</organism>
<dbReference type="InterPro" id="IPR000537">
    <property type="entry name" value="UbiA_prenyltransferase"/>
</dbReference>
<comment type="caution">
    <text evidence="7">The sequence shown here is derived from an EMBL/GenBank/DDBJ whole genome shotgun (WGS) entry which is preliminary data.</text>
</comment>
<keyword evidence="2" id="KW-1003">Cell membrane</keyword>
<evidence type="ECO:0000256" key="5">
    <source>
        <dbReference type="ARBA" id="ARBA00023136"/>
    </source>
</evidence>
<feature type="transmembrane region" description="Helical" evidence="6">
    <location>
        <begin position="241"/>
        <end position="262"/>
    </location>
</feature>
<comment type="subcellular location">
    <subcellularLocation>
        <location evidence="1">Membrane</location>
        <topology evidence="1">Multi-pass membrane protein</topology>
    </subcellularLocation>
</comment>
<dbReference type="Pfam" id="PF01040">
    <property type="entry name" value="UbiA"/>
    <property type="match status" value="1"/>
</dbReference>
<evidence type="ECO:0000313" key="7">
    <source>
        <dbReference type="EMBL" id="MFD1195079.1"/>
    </source>
</evidence>